<reference evidence="11 12" key="1">
    <citation type="submission" date="2017-09" db="EMBL/GenBank/DDBJ databases">
        <title>Sphingomonas adhaesiva DSM 7418, whole genome shotgun sequence.</title>
        <authorList>
            <person name="Feng G."/>
            <person name="Zhu H."/>
        </authorList>
    </citation>
    <scope>NUCLEOTIDE SEQUENCE [LARGE SCALE GENOMIC DNA]</scope>
    <source>
        <strain evidence="11 12">DSM 7418</strain>
    </source>
</reference>
<dbReference type="InterPro" id="IPR036097">
    <property type="entry name" value="HisK_dim/P_sf"/>
</dbReference>
<dbReference type="PROSITE" id="PS50109">
    <property type="entry name" value="HIS_KIN"/>
    <property type="match status" value="1"/>
</dbReference>
<evidence type="ECO:0000256" key="2">
    <source>
        <dbReference type="ARBA" id="ARBA00012438"/>
    </source>
</evidence>
<dbReference type="PROSITE" id="PS50110">
    <property type="entry name" value="RESPONSE_REGULATORY"/>
    <property type="match status" value="1"/>
</dbReference>
<feature type="domain" description="PAS" evidence="9">
    <location>
        <begin position="28"/>
        <end position="72"/>
    </location>
</feature>
<dbReference type="RefSeq" id="WP_083956671.1">
    <property type="nucleotide sequence ID" value="NZ_NWVC01000009.1"/>
</dbReference>
<dbReference type="InterPro" id="IPR036890">
    <property type="entry name" value="HATPase_C_sf"/>
</dbReference>
<comment type="caution">
    <text evidence="11">The sequence shown here is derived from an EMBL/GenBank/DDBJ whole genome shotgun (WGS) entry which is preliminary data.</text>
</comment>
<dbReference type="InterPro" id="IPR001789">
    <property type="entry name" value="Sig_transdc_resp-reg_receiver"/>
</dbReference>
<dbReference type="EMBL" id="NWVC01000009">
    <property type="protein sequence ID" value="PCG13295.1"/>
    <property type="molecule type" value="Genomic_DNA"/>
</dbReference>
<dbReference type="Pfam" id="PF08447">
    <property type="entry name" value="PAS_3"/>
    <property type="match status" value="2"/>
</dbReference>
<dbReference type="SMART" id="SM00387">
    <property type="entry name" value="HATPase_c"/>
    <property type="match status" value="1"/>
</dbReference>
<dbReference type="InterPro" id="IPR003661">
    <property type="entry name" value="HisK_dim/P_dom"/>
</dbReference>
<keyword evidence="12" id="KW-1185">Reference proteome</keyword>
<organism evidence="11 12">
    <name type="scientific">Sphingomonas adhaesiva</name>
    <dbReference type="NCBI Taxonomy" id="28212"/>
    <lineage>
        <taxon>Bacteria</taxon>
        <taxon>Pseudomonadati</taxon>
        <taxon>Pseudomonadota</taxon>
        <taxon>Alphaproteobacteria</taxon>
        <taxon>Sphingomonadales</taxon>
        <taxon>Sphingomonadaceae</taxon>
        <taxon>Sphingomonas</taxon>
    </lineage>
</organism>
<protein>
    <recommendedName>
        <fullName evidence="2">histidine kinase</fullName>
        <ecNumber evidence="2">2.7.13.3</ecNumber>
    </recommendedName>
</protein>
<dbReference type="PROSITE" id="PS50112">
    <property type="entry name" value="PAS"/>
    <property type="match status" value="2"/>
</dbReference>
<dbReference type="Gene3D" id="1.10.287.130">
    <property type="match status" value="1"/>
</dbReference>
<dbReference type="PANTHER" id="PTHR43304">
    <property type="entry name" value="PHYTOCHROME-LIKE PROTEIN CPH1"/>
    <property type="match status" value="1"/>
</dbReference>
<dbReference type="Gene3D" id="3.30.450.20">
    <property type="entry name" value="PAS domain"/>
    <property type="match status" value="3"/>
</dbReference>
<dbReference type="PANTHER" id="PTHR43304:SF1">
    <property type="entry name" value="PAC DOMAIN-CONTAINING PROTEIN"/>
    <property type="match status" value="1"/>
</dbReference>
<dbReference type="FunFam" id="3.30.450.20:FF:000099">
    <property type="entry name" value="Sensory box sensor histidine kinase"/>
    <property type="match status" value="1"/>
</dbReference>
<dbReference type="SMART" id="SM00388">
    <property type="entry name" value="HisKA"/>
    <property type="match status" value="1"/>
</dbReference>
<dbReference type="SUPFAM" id="SSF52172">
    <property type="entry name" value="CheY-like"/>
    <property type="match status" value="1"/>
</dbReference>
<dbReference type="SUPFAM" id="SSF55874">
    <property type="entry name" value="ATPase domain of HSP90 chaperone/DNA topoisomerase II/histidine kinase"/>
    <property type="match status" value="1"/>
</dbReference>
<dbReference type="InterPro" id="IPR000014">
    <property type="entry name" value="PAS"/>
</dbReference>
<dbReference type="InterPro" id="IPR011006">
    <property type="entry name" value="CheY-like_superfamily"/>
</dbReference>
<dbReference type="Gene3D" id="3.30.565.10">
    <property type="entry name" value="Histidine kinase-like ATPase, C-terminal domain"/>
    <property type="match status" value="1"/>
</dbReference>
<evidence type="ECO:0000313" key="11">
    <source>
        <dbReference type="EMBL" id="PCG13295.1"/>
    </source>
</evidence>
<evidence type="ECO:0000259" key="10">
    <source>
        <dbReference type="PROSITE" id="PS50113"/>
    </source>
</evidence>
<feature type="domain" description="Response regulatory" evidence="8">
    <location>
        <begin position="672"/>
        <end position="785"/>
    </location>
</feature>
<feature type="modified residue" description="4-aspartylphosphate" evidence="6">
    <location>
        <position position="723"/>
    </location>
</feature>
<accession>A0A2A4I496</accession>
<dbReference type="AlphaFoldDB" id="A0A2A4I496"/>
<dbReference type="SMART" id="SM00086">
    <property type="entry name" value="PAC"/>
    <property type="match status" value="3"/>
</dbReference>
<feature type="domain" description="PAS" evidence="9">
    <location>
        <begin position="291"/>
        <end position="346"/>
    </location>
</feature>
<dbReference type="Pfam" id="PF08448">
    <property type="entry name" value="PAS_4"/>
    <property type="match status" value="1"/>
</dbReference>
<dbReference type="Pfam" id="PF02518">
    <property type="entry name" value="HATPase_c"/>
    <property type="match status" value="1"/>
</dbReference>
<feature type="domain" description="PAC" evidence="10">
    <location>
        <begin position="101"/>
        <end position="153"/>
    </location>
</feature>
<evidence type="ECO:0000313" key="12">
    <source>
        <dbReference type="Proteomes" id="UP000218323"/>
    </source>
</evidence>
<dbReference type="SUPFAM" id="SSF47384">
    <property type="entry name" value="Homodimeric domain of signal transducing histidine kinase"/>
    <property type="match status" value="1"/>
</dbReference>
<dbReference type="InterPro" id="IPR005467">
    <property type="entry name" value="His_kinase_dom"/>
</dbReference>
<dbReference type="SMART" id="SM00448">
    <property type="entry name" value="REC"/>
    <property type="match status" value="1"/>
</dbReference>
<dbReference type="InterPro" id="IPR000700">
    <property type="entry name" value="PAS-assoc_C"/>
</dbReference>
<evidence type="ECO:0000256" key="4">
    <source>
        <dbReference type="ARBA" id="ARBA00022679"/>
    </source>
</evidence>
<keyword evidence="5 11" id="KW-0418">Kinase</keyword>
<dbReference type="NCBIfam" id="TIGR00229">
    <property type="entry name" value="sensory_box"/>
    <property type="match status" value="3"/>
</dbReference>
<dbReference type="InterPro" id="IPR035965">
    <property type="entry name" value="PAS-like_dom_sf"/>
</dbReference>
<keyword evidence="3 6" id="KW-0597">Phosphoprotein</keyword>
<sequence length="795" mass="87423">MNDGDPNDLAAMFWRDALEEPANASMLDEASCRQLADNIPTLCWIADGDGYITWYNRRWYDYTGTTPEQMKGWGWQSVHDPEVLPAVMERWTAAIGTGKAFEMTFPLRGADGQYRPFQTRICPMRSADGLVARWFGANAEVSDQIRAAQLLEEANERFQAAVRATHGVLWTNTPEGEMRGEQSGWAHLTGQSYDEYQGYGWADAVHPEDAQPTIKAWNEAVRSRSTFKFEHRVRRHDGVWRRFSIRAIPVIDNADAIREWVGVHTDITEQRDVEDALRAMNETLESRVSEVAADLDRVWRNASDIFVVIDGEGLLHRVNPATTAILGWSEAELVGRSVFDLIHPEDVPLSLGALEHARTQVLPTFENRYRTKDGGLRTISWVAAPEGEWIYAYGRDVSAERAQQADLAVAQEALRQSQKMEAIGQLTGGVAHDFNNLLTVIRSAVDLLRLPDLSEEKRGRYINAISDTADRAAKLTGQLLAFARRQALNAETLDVGRSISAIGEVIGTLIGSRIRYSTTLPDAACHIFADSNQFDTAIVNMVANARDAMQSGGVLTITVAPVSSIPALRSHPEVHGEFVAISISDTGTGIPADQVERVFEPFFTTKGVGKGTGLGLSQVFGFAKQSGGEVLVKSEVGVGTTFTLYLPHVEGVDRHGAGEANMSPLPDGHATCVLVVEDNADVGEFATRSLGELGYHSVLAPNAEQALAELDRGGRRFDIIFSDVVMPGMSGIDLAREIRDRYPDLPIVLTSGYSHVLAQNGTHGFELLHKPYSVDQLSRTLWKVLEQGRRGSAVS</sequence>
<evidence type="ECO:0000259" key="7">
    <source>
        <dbReference type="PROSITE" id="PS50109"/>
    </source>
</evidence>
<dbReference type="SMART" id="SM00091">
    <property type="entry name" value="PAS"/>
    <property type="match status" value="3"/>
</dbReference>
<dbReference type="InterPro" id="IPR013656">
    <property type="entry name" value="PAS_4"/>
</dbReference>
<dbReference type="CDD" id="cd00082">
    <property type="entry name" value="HisKA"/>
    <property type="match status" value="1"/>
</dbReference>
<evidence type="ECO:0000256" key="6">
    <source>
        <dbReference type="PROSITE-ProRule" id="PRU00169"/>
    </source>
</evidence>
<dbReference type="Pfam" id="PF00512">
    <property type="entry name" value="HisKA"/>
    <property type="match status" value="1"/>
</dbReference>
<keyword evidence="4" id="KW-0808">Transferase</keyword>
<evidence type="ECO:0000256" key="3">
    <source>
        <dbReference type="ARBA" id="ARBA00022553"/>
    </source>
</evidence>
<dbReference type="SUPFAM" id="SSF55785">
    <property type="entry name" value="PYP-like sensor domain (PAS domain)"/>
    <property type="match status" value="3"/>
</dbReference>
<feature type="domain" description="Histidine kinase" evidence="7">
    <location>
        <begin position="429"/>
        <end position="650"/>
    </location>
</feature>
<comment type="catalytic activity">
    <reaction evidence="1">
        <text>ATP + protein L-histidine = ADP + protein N-phospho-L-histidine.</text>
        <dbReference type="EC" id="2.7.13.3"/>
    </reaction>
</comment>
<evidence type="ECO:0000256" key="1">
    <source>
        <dbReference type="ARBA" id="ARBA00000085"/>
    </source>
</evidence>
<name>A0A2A4I496_9SPHN</name>
<dbReference type="InterPro" id="IPR052162">
    <property type="entry name" value="Sensor_kinase/Photoreceptor"/>
</dbReference>
<dbReference type="GO" id="GO:0000155">
    <property type="term" value="F:phosphorelay sensor kinase activity"/>
    <property type="evidence" value="ECO:0007669"/>
    <property type="project" value="InterPro"/>
</dbReference>
<dbReference type="EC" id="2.7.13.3" evidence="2"/>
<evidence type="ECO:0000259" key="8">
    <source>
        <dbReference type="PROSITE" id="PS50110"/>
    </source>
</evidence>
<feature type="domain" description="PAC" evidence="10">
    <location>
        <begin position="227"/>
        <end position="279"/>
    </location>
</feature>
<dbReference type="PROSITE" id="PS50113">
    <property type="entry name" value="PAC"/>
    <property type="match status" value="2"/>
</dbReference>
<evidence type="ECO:0000259" key="9">
    <source>
        <dbReference type="PROSITE" id="PS50112"/>
    </source>
</evidence>
<evidence type="ECO:0000256" key="5">
    <source>
        <dbReference type="ARBA" id="ARBA00022777"/>
    </source>
</evidence>
<dbReference type="Pfam" id="PF00072">
    <property type="entry name" value="Response_reg"/>
    <property type="match status" value="1"/>
</dbReference>
<dbReference type="CDD" id="cd00130">
    <property type="entry name" value="PAS"/>
    <property type="match status" value="3"/>
</dbReference>
<dbReference type="InterPro" id="IPR001610">
    <property type="entry name" value="PAC"/>
</dbReference>
<gene>
    <name evidence="11" type="ORF">COA07_15145</name>
</gene>
<dbReference type="InterPro" id="IPR004358">
    <property type="entry name" value="Sig_transdc_His_kin-like_C"/>
</dbReference>
<dbReference type="Gene3D" id="3.40.50.2300">
    <property type="match status" value="1"/>
</dbReference>
<proteinExistence type="predicted"/>
<dbReference type="InterPro" id="IPR013655">
    <property type="entry name" value="PAS_fold_3"/>
</dbReference>
<dbReference type="InterPro" id="IPR003594">
    <property type="entry name" value="HATPase_dom"/>
</dbReference>
<dbReference type="PRINTS" id="PR00344">
    <property type="entry name" value="BCTRLSENSOR"/>
</dbReference>
<dbReference type="Proteomes" id="UP000218323">
    <property type="component" value="Unassembled WGS sequence"/>
</dbReference>